<dbReference type="Gene3D" id="1.20.120.1220">
    <property type="match status" value="1"/>
</dbReference>
<sequence length="242" mass="25216">MPALALAAAGYGALIGLLLPRAAYQLAVDPDEPWHTHCPRRHPLPNRLGLARCTACEPHRFLGALYGPPALPFVLLTGATCALLALTTGARPELLVWLLAAPPLVLLCWVDGQVRRLPDLLTLPLATAVPALLGAAALLPASAGDWPRAVLGGTTLCLAYFVLFLLHPAGVAFGDVKLAMPVGTILGWHSWTTLFLGALAGLLSAALYATLLLIRGRVHLGSTLAFGPHLVLGTLVATVLAA</sequence>
<gene>
    <name evidence="5" type="ORF">FNX44_026225</name>
    <name evidence="4" type="ORF">H3147_19205</name>
</gene>
<keyword evidence="2" id="KW-1133">Transmembrane helix</keyword>
<evidence type="ECO:0000256" key="2">
    <source>
        <dbReference type="SAM" id="Phobius"/>
    </source>
</evidence>
<comment type="similarity">
    <text evidence="1">Belongs to the peptidase A24 family.</text>
</comment>
<dbReference type="Proteomes" id="UP000517765">
    <property type="component" value="Unassembled WGS sequence"/>
</dbReference>
<dbReference type="GO" id="GO:0004190">
    <property type="term" value="F:aspartic-type endopeptidase activity"/>
    <property type="evidence" value="ECO:0007669"/>
    <property type="project" value="InterPro"/>
</dbReference>
<dbReference type="Pfam" id="PF01478">
    <property type="entry name" value="Peptidase_A24"/>
    <property type="match status" value="1"/>
</dbReference>
<keyword evidence="2" id="KW-0812">Transmembrane</keyword>
<reference evidence="4" key="3">
    <citation type="journal article" name="Syst. Appl. Microbiol.">
        <title>Streptomyces alkaliterrae sp. nov., isolated from an alkaline soil, and emended descriptions of Streptomyces alkaliphilus, Streptomyces calidiresistens and Streptomyces durbertensis.</title>
        <authorList>
            <person name="Swiecimska M."/>
            <person name="Golinska P."/>
            <person name="Nouioui I."/>
            <person name="Wypij M."/>
            <person name="Rai M."/>
            <person name="Sangal V."/>
            <person name="Goodfellow M."/>
        </authorList>
    </citation>
    <scope>NUCLEOTIDE SEQUENCE</scope>
    <source>
        <strain evidence="4">OF8</strain>
    </source>
</reference>
<evidence type="ECO:0000313" key="6">
    <source>
        <dbReference type="Proteomes" id="UP000320857"/>
    </source>
</evidence>
<reference evidence="7" key="2">
    <citation type="submission" date="2020-05" db="EMBL/GenBank/DDBJ databases">
        <title>Classification of alakaliphilic streptomycetes isolated from an alkaline soil next to Lonar Crater, India and a proposal for the recognition of Streptomyces alkaliterrae sp. nov.</title>
        <authorList>
            <person name="Golinska P."/>
        </authorList>
    </citation>
    <scope>NUCLEOTIDE SEQUENCE [LARGE SCALE GENOMIC DNA]</scope>
    <source>
        <strain evidence="7">OF8</strain>
    </source>
</reference>
<dbReference type="PANTHER" id="PTHR30487:SF0">
    <property type="entry name" value="PREPILIN LEADER PEPTIDASE_N-METHYLTRANSFERASE-RELATED"/>
    <property type="match status" value="1"/>
</dbReference>
<dbReference type="GO" id="GO:0005886">
    <property type="term" value="C:plasma membrane"/>
    <property type="evidence" value="ECO:0007669"/>
    <property type="project" value="TreeGrafter"/>
</dbReference>
<feature type="transmembrane region" description="Helical" evidence="2">
    <location>
        <begin position="94"/>
        <end position="114"/>
    </location>
</feature>
<dbReference type="RefSeq" id="WP_143651434.1">
    <property type="nucleotide sequence ID" value="NZ_JABJXA010000128.1"/>
</dbReference>
<dbReference type="Proteomes" id="UP000320857">
    <property type="component" value="Unassembled WGS sequence"/>
</dbReference>
<evidence type="ECO:0000256" key="1">
    <source>
        <dbReference type="ARBA" id="ARBA00005801"/>
    </source>
</evidence>
<evidence type="ECO:0000313" key="5">
    <source>
        <dbReference type="EMBL" id="MQS05268.1"/>
    </source>
</evidence>
<feature type="transmembrane region" description="Helical" evidence="2">
    <location>
        <begin position="70"/>
        <end position="87"/>
    </location>
</feature>
<feature type="transmembrane region" description="Helical" evidence="2">
    <location>
        <begin position="151"/>
        <end position="174"/>
    </location>
</feature>
<keyword evidence="6" id="KW-1185">Reference proteome</keyword>
<comment type="caution">
    <text evidence="5">The sequence shown here is derived from an EMBL/GenBank/DDBJ whole genome shotgun (WGS) entry which is preliminary data.</text>
</comment>
<dbReference type="GO" id="GO:0006465">
    <property type="term" value="P:signal peptide processing"/>
    <property type="evidence" value="ECO:0007669"/>
    <property type="project" value="TreeGrafter"/>
</dbReference>
<dbReference type="EMBL" id="VJYK02000498">
    <property type="protein sequence ID" value="MQS05268.1"/>
    <property type="molecule type" value="Genomic_DNA"/>
</dbReference>
<dbReference type="EMBL" id="JABJXA010000128">
    <property type="protein sequence ID" value="MBB1260933.1"/>
    <property type="molecule type" value="Genomic_DNA"/>
</dbReference>
<feature type="transmembrane region" description="Helical" evidence="2">
    <location>
        <begin position="194"/>
        <end position="214"/>
    </location>
</feature>
<evidence type="ECO:0000313" key="4">
    <source>
        <dbReference type="EMBL" id="MBB1260933.1"/>
    </source>
</evidence>
<evidence type="ECO:0000313" key="7">
    <source>
        <dbReference type="Proteomes" id="UP000517765"/>
    </source>
</evidence>
<evidence type="ECO:0000259" key="3">
    <source>
        <dbReference type="Pfam" id="PF01478"/>
    </source>
</evidence>
<dbReference type="PANTHER" id="PTHR30487">
    <property type="entry name" value="TYPE 4 PREPILIN-LIKE PROTEINS LEADER PEPTIDE-PROCESSING ENZYME"/>
    <property type="match status" value="1"/>
</dbReference>
<proteinExistence type="inferred from homology"/>
<keyword evidence="2" id="KW-0472">Membrane</keyword>
<feature type="transmembrane region" description="Helical" evidence="2">
    <location>
        <begin position="120"/>
        <end position="139"/>
    </location>
</feature>
<accession>A0A5P0YYA2</accession>
<name>A0A5P0YYA2_9ACTN</name>
<dbReference type="InterPro" id="IPR000045">
    <property type="entry name" value="Prepilin_IV_endopep_pep"/>
</dbReference>
<dbReference type="InterPro" id="IPR050882">
    <property type="entry name" value="Prepilin_peptidase/N-MTase"/>
</dbReference>
<reference evidence="5 6" key="1">
    <citation type="submission" date="2019-10" db="EMBL/GenBank/DDBJ databases">
        <title>Streptomyces sp. nov., a novel actinobacterium isolated from alkaline environment.</title>
        <authorList>
            <person name="Golinska P."/>
        </authorList>
    </citation>
    <scope>NUCLEOTIDE SEQUENCE [LARGE SCALE GENOMIC DNA]</scope>
    <source>
        <strain evidence="5 6">OF1</strain>
    </source>
</reference>
<feature type="domain" description="Prepilin type IV endopeptidase peptidase" evidence="3">
    <location>
        <begin position="103"/>
        <end position="202"/>
    </location>
</feature>
<feature type="transmembrane region" description="Helical" evidence="2">
    <location>
        <begin position="221"/>
        <end position="241"/>
    </location>
</feature>
<dbReference type="AlphaFoldDB" id="A0A5P0YYA2"/>
<organism evidence="5 6">
    <name type="scientific">Streptomyces alkaliterrae</name>
    <dbReference type="NCBI Taxonomy" id="2213162"/>
    <lineage>
        <taxon>Bacteria</taxon>
        <taxon>Bacillati</taxon>
        <taxon>Actinomycetota</taxon>
        <taxon>Actinomycetes</taxon>
        <taxon>Kitasatosporales</taxon>
        <taxon>Streptomycetaceae</taxon>
        <taxon>Streptomyces</taxon>
    </lineage>
</organism>
<protein>
    <submittedName>
        <fullName evidence="5">Prepilin peptidase</fullName>
    </submittedName>
</protein>